<keyword evidence="2" id="KW-0472">Membrane</keyword>
<evidence type="ECO:0000313" key="4">
    <source>
        <dbReference type="EMBL" id="OUZ28354.1"/>
    </source>
</evidence>
<dbReference type="SMART" id="SM00257">
    <property type="entry name" value="LysM"/>
    <property type="match status" value="1"/>
</dbReference>
<feature type="domain" description="LysM" evidence="3">
    <location>
        <begin position="126"/>
        <end position="169"/>
    </location>
</feature>
<dbReference type="InterPro" id="IPR036779">
    <property type="entry name" value="LysM_dom_sf"/>
</dbReference>
<dbReference type="SUPFAM" id="SSF54106">
    <property type="entry name" value="LysM domain"/>
    <property type="match status" value="1"/>
</dbReference>
<reference evidence="5" key="3">
    <citation type="submission" date="2024-03" db="EMBL/GenBank/DDBJ databases">
        <title>The Genome Sequence of Enterococcus sp. DIV0238c.</title>
        <authorList>
            <consortium name="The Broad Institute Genomics Platform"/>
            <consortium name="The Broad Institute Microbial Omics Core"/>
            <consortium name="The Broad Institute Genomic Center for Infectious Diseases"/>
            <person name="Earl A."/>
            <person name="Manson A."/>
            <person name="Gilmore M."/>
            <person name="Schwartman J."/>
            <person name="Shea T."/>
            <person name="Abouelleil A."/>
            <person name="Cao P."/>
            <person name="Chapman S."/>
            <person name="Cusick C."/>
            <person name="Young S."/>
            <person name="Neafsey D."/>
            <person name="Nusbaum C."/>
            <person name="Birren B."/>
        </authorList>
    </citation>
    <scope>NUCLEOTIDE SEQUENCE</scope>
    <source>
        <strain evidence="5">9D6_DIV0238</strain>
    </source>
</reference>
<feature type="compositionally biased region" description="Polar residues" evidence="1">
    <location>
        <begin position="62"/>
        <end position="85"/>
    </location>
</feature>
<feature type="compositionally biased region" description="Low complexity" evidence="1">
    <location>
        <begin position="86"/>
        <end position="100"/>
    </location>
</feature>
<accession>A0A200ITQ0</accession>
<keyword evidence="6" id="KW-1185">Reference proteome</keyword>
<gene>
    <name evidence="5" type="ORF">A5889_002428</name>
    <name evidence="4" type="ORF">A5889_003109</name>
</gene>
<reference evidence="5" key="2">
    <citation type="submission" date="2017-05" db="EMBL/GenBank/DDBJ databases">
        <authorList>
            <consortium name="The Broad Institute Genomics Platform"/>
            <consortium name="The Broad Institute Genomic Center for Infectious Diseases"/>
            <person name="Earl A."/>
            <person name="Manson A."/>
            <person name="Schwartman J."/>
            <person name="Gilmore M."/>
            <person name="Abouelleil A."/>
            <person name="Cao P."/>
            <person name="Chapman S."/>
            <person name="Cusick C."/>
            <person name="Shea T."/>
            <person name="Young S."/>
            <person name="Neafsey D."/>
            <person name="Nusbaum C."/>
            <person name="Birren B."/>
        </authorList>
    </citation>
    <scope>NUCLEOTIDE SEQUENCE</scope>
    <source>
        <strain evidence="5">9D6_DIV0238</strain>
    </source>
</reference>
<dbReference type="PROSITE" id="PS51782">
    <property type="entry name" value="LYSM"/>
    <property type="match status" value="1"/>
</dbReference>
<proteinExistence type="predicted"/>
<dbReference type="PANTHER" id="PTHR33734:SF22">
    <property type="entry name" value="MEMBRANE-BOUND LYTIC MUREIN TRANSGLYCOSYLASE D"/>
    <property type="match status" value="1"/>
</dbReference>
<feature type="compositionally biased region" description="Polar residues" evidence="1">
    <location>
        <begin position="101"/>
        <end position="119"/>
    </location>
</feature>
<reference evidence="4" key="1">
    <citation type="submission" date="2017-05" db="EMBL/GenBank/DDBJ databases">
        <title>The Genome Sequence of Enterococcus sp. 9D6_DIV0238.</title>
        <authorList>
            <consortium name="The Broad Institute Genomics Platform"/>
            <consortium name="The Broad Institute Genomic Center for Infectious Diseases"/>
            <person name="Earl A."/>
            <person name="Manson A."/>
            <person name="Schwartman J."/>
            <person name="Gilmore M."/>
            <person name="Abouelleil A."/>
            <person name="Cao P."/>
            <person name="Chapman S."/>
            <person name="Cusick C."/>
            <person name="Shea T."/>
            <person name="Young S."/>
            <person name="Neafsey D."/>
            <person name="Nusbaum C."/>
            <person name="Birren B."/>
        </authorList>
    </citation>
    <scope>NUCLEOTIDE SEQUENCE [LARGE SCALE GENOMIC DNA]</scope>
    <source>
        <strain evidence="4">9D6_DIV0238</strain>
    </source>
</reference>
<keyword evidence="2" id="KW-1133">Transmembrane helix</keyword>
<evidence type="ECO:0000259" key="3">
    <source>
        <dbReference type="PROSITE" id="PS51782"/>
    </source>
</evidence>
<dbReference type="AlphaFoldDB" id="A0A200ITQ0"/>
<feature type="region of interest" description="Disordered" evidence="1">
    <location>
        <begin position="60"/>
        <end position="125"/>
    </location>
</feature>
<evidence type="ECO:0000313" key="5">
    <source>
        <dbReference type="EMBL" id="WYJ94886.1"/>
    </source>
</evidence>
<evidence type="ECO:0000313" key="6">
    <source>
        <dbReference type="Proteomes" id="UP000196151"/>
    </source>
</evidence>
<dbReference type="RefSeq" id="WP_087642134.1">
    <property type="nucleotide sequence ID" value="NZ_CP147246.1"/>
</dbReference>
<dbReference type="PANTHER" id="PTHR33734">
    <property type="entry name" value="LYSM DOMAIN-CONTAINING GPI-ANCHORED PROTEIN 2"/>
    <property type="match status" value="1"/>
</dbReference>
<dbReference type="Gene3D" id="3.10.350.10">
    <property type="entry name" value="LysM domain"/>
    <property type="match status" value="1"/>
</dbReference>
<name>A0A200ITQ0_9ENTE</name>
<dbReference type="GO" id="GO:0008932">
    <property type="term" value="F:lytic endotransglycosylase activity"/>
    <property type="evidence" value="ECO:0007669"/>
    <property type="project" value="TreeGrafter"/>
</dbReference>
<dbReference type="InterPro" id="IPR018392">
    <property type="entry name" value="LysM"/>
</dbReference>
<dbReference type="OrthoDB" id="2194898at2"/>
<dbReference type="EMBL" id="CP147246">
    <property type="protein sequence ID" value="WYJ94886.1"/>
    <property type="molecule type" value="Genomic_DNA"/>
</dbReference>
<sequence length="170" mass="18917">MEEEYSRRKQTRPASTPKSWMIIVILLLFINTLALGSLLFMNTQENTKNEERFNNIEKKVSQLDQETNKQTPVSEETEQNVLTRPSSTQESQSEQSSSTTVDSTHTADQTTPSSETTTHVAEPAATTYTVQSGDTLSVIAEKNNISLQDLMAKNNLTDATVYIGQVLSLQ</sequence>
<feature type="transmembrane region" description="Helical" evidence="2">
    <location>
        <begin position="20"/>
        <end position="41"/>
    </location>
</feature>
<dbReference type="Pfam" id="PF01476">
    <property type="entry name" value="LysM"/>
    <property type="match status" value="1"/>
</dbReference>
<dbReference type="Proteomes" id="UP000196151">
    <property type="component" value="Chromosome"/>
</dbReference>
<keyword evidence="2" id="KW-0812">Transmembrane</keyword>
<evidence type="ECO:0000256" key="1">
    <source>
        <dbReference type="SAM" id="MobiDB-lite"/>
    </source>
</evidence>
<dbReference type="CDD" id="cd00118">
    <property type="entry name" value="LysM"/>
    <property type="match status" value="1"/>
</dbReference>
<dbReference type="EMBL" id="NIBQ01000004">
    <property type="protein sequence ID" value="OUZ28354.1"/>
    <property type="molecule type" value="Genomic_DNA"/>
</dbReference>
<organism evidence="4">
    <name type="scientific">Candidatus Enterococcus dunnyi</name>
    <dbReference type="NCBI Taxonomy" id="1834192"/>
    <lineage>
        <taxon>Bacteria</taxon>
        <taxon>Bacillati</taxon>
        <taxon>Bacillota</taxon>
        <taxon>Bacilli</taxon>
        <taxon>Lactobacillales</taxon>
        <taxon>Enterococcaceae</taxon>
        <taxon>Enterococcus</taxon>
    </lineage>
</organism>
<protein>
    <recommendedName>
        <fullName evidence="3">LysM domain-containing protein</fullName>
    </recommendedName>
</protein>
<evidence type="ECO:0000256" key="2">
    <source>
        <dbReference type="SAM" id="Phobius"/>
    </source>
</evidence>